<dbReference type="AlphaFoldDB" id="A0A8J2JTF3"/>
<keyword evidence="2" id="KW-1185">Reference proteome</keyword>
<evidence type="ECO:0000313" key="1">
    <source>
        <dbReference type="EMBL" id="CAG7725113.1"/>
    </source>
</evidence>
<gene>
    <name evidence="1" type="ORF">AFUS01_LOCUS14093</name>
</gene>
<proteinExistence type="predicted"/>
<dbReference type="Proteomes" id="UP000708208">
    <property type="component" value="Unassembled WGS sequence"/>
</dbReference>
<sequence>MSIFMEDVCGRGEGKRSEKENGVDTYWIWEGRCLRYNYILEKLELINYSLRFRKVVWKRKDKEKRRMMISGGLTGNGMIHNKRCGERVPNVVWLLLCQTQVSHDPAHKG</sequence>
<comment type="caution">
    <text evidence="1">The sequence shown here is derived from an EMBL/GenBank/DDBJ whole genome shotgun (WGS) entry which is preliminary data.</text>
</comment>
<accession>A0A8J2JTF3</accession>
<evidence type="ECO:0000313" key="2">
    <source>
        <dbReference type="Proteomes" id="UP000708208"/>
    </source>
</evidence>
<protein>
    <submittedName>
        <fullName evidence="1">Uncharacterized protein</fullName>
    </submittedName>
</protein>
<organism evidence="1 2">
    <name type="scientific">Allacma fusca</name>
    <dbReference type="NCBI Taxonomy" id="39272"/>
    <lineage>
        <taxon>Eukaryota</taxon>
        <taxon>Metazoa</taxon>
        <taxon>Ecdysozoa</taxon>
        <taxon>Arthropoda</taxon>
        <taxon>Hexapoda</taxon>
        <taxon>Collembola</taxon>
        <taxon>Symphypleona</taxon>
        <taxon>Sminthuridae</taxon>
        <taxon>Allacma</taxon>
    </lineage>
</organism>
<reference evidence="1" key="1">
    <citation type="submission" date="2021-06" db="EMBL/GenBank/DDBJ databases">
        <authorList>
            <person name="Hodson N. C."/>
            <person name="Mongue J. A."/>
            <person name="Jaron S. K."/>
        </authorList>
    </citation>
    <scope>NUCLEOTIDE SEQUENCE</scope>
</reference>
<name>A0A8J2JTF3_9HEXA</name>
<dbReference type="EMBL" id="CAJVCH010117697">
    <property type="protein sequence ID" value="CAG7725113.1"/>
    <property type="molecule type" value="Genomic_DNA"/>
</dbReference>